<keyword evidence="2" id="KW-1185">Reference proteome</keyword>
<comment type="caution">
    <text evidence="1">The sequence shown here is derived from an EMBL/GenBank/DDBJ whole genome shotgun (WGS) entry which is preliminary data.</text>
</comment>
<proteinExistence type="predicted"/>
<evidence type="ECO:0000313" key="1">
    <source>
        <dbReference type="EMBL" id="PUU81165.1"/>
    </source>
</evidence>
<gene>
    <name evidence="1" type="ORF">B9Z19DRAFT_1062863</name>
</gene>
<organism evidence="1 2">
    <name type="scientific">Tuber borchii</name>
    <name type="common">White truffle</name>
    <dbReference type="NCBI Taxonomy" id="42251"/>
    <lineage>
        <taxon>Eukaryota</taxon>
        <taxon>Fungi</taxon>
        <taxon>Dikarya</taxon>
        <taxon>Ascomycota</taxon>
        <taxon>Pezizomycotina</taxon>
        <taxon>Pezizomycetes</taxon>
        <taxon>Pezizales</taxon>
        <taxon>Tuberaceae</taxon>
        <taxon>Tuber</taxon>
    </lineage>
</organism>
<reference evidence="1 2" key="1">
    <citation type="submission" date="2017-04" db="EMBL/GenBank/DDBJ databases">
        <title>Draft genome sequence of Tuber borchii Vittad., a whitish edible truffle.</title>
        <authorList>
            <consortium name="DOE Joint Genome Institute"/>
            <person name="Murat C."/>
            <person name="Kuo A."/>
            <person name="Barry K.W."/>
            <person name="Clum A."/>
            <person name="Dockter R.B."/>
            <person name="Fauchery L."/>
            <person name="Iotti M."/>
            <person name="Kohler A."/>
            <person name="Labutti K."/>
            <person name="Lindquist E.A."/>
            <person name="Lipzen A."/>
            <person name="Ohm R.A."/>
            <person name="Wang M."/>
            <person name="Grigoriev I.V."/>
            <person name="Zambonelli A."/>
            <person name="Martin F.M."/>
        </authorList>
    </citation>
    <scope>NUCLEOTIDE SEQUENCE [LARGE SCALE GENOMIC DNA]</scope>
    <source>
        <strain evidence="1 2">Tbo3840</strain>
    </source>
</reference>
<name>A0A2T7A0E5_TUBBO</name>
<accession>A0A2T7A0E5</accession>
<sequence length="106" mass="12135">MATSHSKSFEKQSATYNGNQRHCIDYFSFPLAQIKEERRGWLQDGILPARYLCAMANFGVGAGVLVSARCREIYCTAASPRYPYQWFKSSQRATGVRNNKMSEWIK</sequence>
<evidence type="ECO:0000313" key="2">
    <source>
        <dbReference type="Proteomes" id="UP000244722"/>
    </source>
</evidence>
<protein>
    <submittedName>
        <fullName evidence="1">Uncharacterized protein</fullName>
    </submittedName>
</protein>
<dbReference type="Proteomes" id="UP000244722">
    <property type="component" value="Unassembled WGS sequence"/>
</dbReference>
<dbReference type="EMBL" id="NESQ01000049">
    <property type="protein sequence ID" value="PUU81165.1"/>
    <property type="molecule type" value="Genomic_DNA"/>
</dbReference>
<dbReference type="AlphaFoldDB" id="A0A2T7A0E5"/>